<reference evidence="6" key="1">
    <citation type="submission" date="2021-08" db="EMBL/GenBank/DDBJ databases">
        <title>Genome of a novel bacterium of the phylum Verrucomicrobia, Oleiharenicola sp. KSB-15.</title>
        <authorList>
            <person name="Chung J.-H."/>
            <person name="Ahn J.-H."/>
            <person name="Yoon Y."/>
            <person name="Kim D.-Y."/>
            <person name="An S.-H."/>
            <person name="Park I."/>
            <person name="Yeon J."/>
        </authorList>
    </citation>
    <scope>NUCLEOTIDE SEQUENCE</scope>
    <source>
        <strain evidence="6">KSB-15</strain>
    </source>
</reference>
<gene>
    <name evidence="6" type="ORF">K0B96_05430</name>
</gene>
<dbReference type="SUPFAM" id="SSF54197">
    <property type="entry name" value="HIT-like"/>
    <property type="match status" value="1"/>
</dbReference>
<feature type="binding site" evidence="3">
    <location>
        <position position="51"/>
    </location>
    <ligand>
        <name>substrate</name>
    </ligand>
</feature>
<dbReference type="PROSITE" id="PS51084">
    <property type="entry name" value="HIT_2"/>
    <property type="match status" value="1"/>
</dbReference>
<dbReference type="Pfam" id="PF01230">
    <property type="entry name" value="HIT"/>
    <property type="match status" value="1"/>
</dbReference>
<dbReference type="KEGG" id="ole:K0B96_05430"/>
<name>A0A8F9TXZ5_9BACT</name>
<evidence type="ECO:0000256" key="3">
    <source>
        <dbReference type="PIRSR" id="PIRSR639383-2"/>
    </source>
</evidence>
<dbReference type="GO" id="GO:0000166">
    <property type="term" value="F:nucleotide binding"/>
    <property type="evidence" value="ECO:0007669"/>
    <property type="project" value="UniProtKB-KW"/>
</dbReference>
<dbReference type="InterPro" id="IPR036265">
    <property type="entry name" value="HIT-like_sf"/>
</dbReference>
<evidence type="ECO:0000313" key="7">
    <source>
        <dbReference type="Proteomes" id="UP000825051"/>
    </source>
</evidence>
<protein>
    <submittedName>
        <fullName evidence="6">HIT domain-containing protein</fullName>
    </submittedName>
</protein>
<keyword evidence="7" id="KW-1185">Reference proteome</keyword>
<organism evidence="6 7">
    <name type="scientific">Horticoccus luteus</name>
    <dbReference type="NCBI Taxonomy" id="2862869"/>
    <lineage>
        <taxon>Bacteria</taxon>
        <taxon>Pseudomonadati</taxon>
        <taxon>Verrucomicrobiota</taxon>
        <taxon>Opitutia</taxon>
        <taxon>Opitutales</taxon>
        <taxon>Opitutaceae</taxon>
        <taxon>Horticoccus</taxon>
    </lineage>
</organism>
<evidence type="ECO:0000313" key="6">
    <source>
        <dbReference type="EMBL" id="QYM80061.1"/>
    </source>
</evidence>
<dbReference type="CDD" id="cd01275">
    <property type="entry name" value="FHIT"/>
    <property type="match status" value="1"/>
</dbReference>
<feature type="binding site" evidence="3">
    <location>
        <position position="123"/>
    </location>
    <ligand>
        <name>substrate</name>
    </ligand>
</feature>
<sequence>MQQLHPHWRMEYIEAPRYPDVKKPFTELPALGDDRAALIVHRSPASFLILNRFPYNPGHLLAVPFREVIELEALDRTERADLMEIIIFGQQILRAALQPDGFNIGFNLGHNVAGGSIAHLHGHIVPRWQGDNNFMPVIGQTRILPQALEATWEKLAAAARTLAPR</sequence>
<dbReference type="GO" id="GO:0003824">
    <property type="term" value="F:catalytic activity"/>
    <property type="evidence" value="ECO:0007669"/>
    <property type="project" value="InterPro"/>
</dbReference>
<feature type="short sequence motif" description="Histidine triad motif" evidence="4">
    <location>
        <begin position="119"/>
        <end position="123"/>
    </location>
</feature>
<dbReference type="Gene3D" id="3.30.428.10">
    <property type="entry name" value="HIT-like"/>
    <property type="match status" value="1"/>
</dbReference>
<proteinExistence type="predicted"/>
<evidence type="ECO:0000256" key="1">
    <source>
        <dbReference type="ARBA" id="ARBA00022741"/>
    </source>
</evidence>
<dbReference type="Proteomes" id="UP000825051">
    <property type="component" value="Chromosome"/>
</dbReference>
<evidence type="ECO:0000256" key="4">
    <source>
        <dbReference type="PROSITE-ProRule" id="PRU00464"/>
    </source>
</evidence>
<feature type="active site" description="Tele-AMP-histidine intermediate" evidence="2">
    <location>
        <position position="121"/>
    </location>
</feature>
<dbReference type="PANTHER" id="PTHR42997:SF1">
    <property type="entry name" value="AP-4-A PHOSPHORYLASE"/>
    <property type="match status" value="1"/>
</dbReference>
<dbReference type="InterPro" id="IPR052908">
    <property type="entry name" value="AP-4-A_phosphorylase"/>
</dbReference>
<accession>A0A8F9TXZ5</accession>
<feature type="domain" description="HIT" evidence="5">
    <location>
        <begin position="26"/>
        <end position="134"/>
    </location>
</feature>
<dbReference type="EMBL" id="CP080507">
    <property type="protein sequence ID" value="QYM80061.1"/>
    <property type="molecule type" value="Genomic_DNA"/>
</dbReference>
<dbReference type="InterPro" id="IPR011146">
    <property type="entry name" value="HIT-like"/>
</dbReference>
<keyword evidence="1" id="KW-0547">Nucleotide-binding</keyword>
<dbReference type="InterPro" id="IPR039383">
    <property type="entry name" value="FHIT"/>
</dbReference>
<dbReference type="RefSeq" id="WP_220164701.1">
    <property type="nucleotide sequence ID" value="NZ_CP080507.1"/>
</dbReference>
<dbReference type="PANTHER" id="PTHR42997">
    <property type="entry name" value="HIT FAMILY HYDROLASE"/>
    <property type="match status" value="1"/>
</dbReference>
<evidence type="ECO:0000256" key="2">
    <source>
        <dbReference type="PIRSR" id="PIRSR639383-1"/>
    </source>
</evidence>
<dbReference type="AlphaFoldDB" id="A0A8F9TXZ5"/>
<evidence type="ECO:0000259" key="5">
    <source>
        <dbReference type="PROSITE" id="PS51084"/>
    </source>
</evidence>